<organism evidence="2 3">
    <name type="scientific">Mycobacterium talmoniae</name>
    <dbReference type="NCBI Taxonomy" id="1858794"/>
    <lineage>
        <taxon>Bacteria</taxon>
        <taxon>Bacillati</taxon>
        <taxon>Actinomycetota</taxon>
        <taxon>Actinomycetes</taxon>
        <taxon>Mycobacteriales</taxon>
        <taxon>Mycobacteriaceae</taxon>
        <taxon>Mycobacterium</taxon>
    </lineage>
</organism>
<dbReference type="InterPro" id="IPR011009">
    <property type="entry name" value="Kinase-like_dom_sf"/>
</dbReference>
<sequence length="379" mass="41872">MGVLGCALAEKVRPPTPRTAADVPISGSHVTPEWLTAVLCRGVPGAHVVSFSNPSGSSGSTERLALRVVYDDAGQRAGLPTELFTKAGTKVSQRLLTGGAGVLHGEEHFYMSLRDKTTMEAPRGYWAKADNRSWRSITIMEDIVATRGARFVGPTERLTEDQMHDLVRTLACMHGQLWEDPAITVLRTLRQYIDRASAMVAARDRAAVGMDRAAQEIPARLHGQADRIYEATVRSLNIGTNEMPQTLLHGDAHVGQTYVTAEGKMGYADWHHCLRGGWAFDFAYAVNSACEPEDRREWERGLMETYLNSLAEYGGAAPSFDDAWLSYRQQSFWPLTAWLFTIGRAWYQPEMQPVDRCKAIIRRTAAAVDDLDAFGALGI</sequence>
<dbReference type="Proteomes" id="UP000179734">
    <property type="component" value="Unassembled WGS sequence"/>
</dbReference>
<accession>A0A1S1NHR7</accession>
<evidence type="ECO:0000313" key="3">
    <source>
        <dbReference type="Proteomes" id="UP000179734"/>
    </source>
</evidence>
<feature type="domain" description="Aminoglycoside phosphotransferase" evidence="1">
    <location>
        <begin position="103"/>
        <end position="307"/>
    </location>
</feature>
<evidence type="ECO:0000313" key="2">
    <source>
        <dbReference type="EMBL" id="OHU98354.1"/>
    </source>
</evidence>
<comment type="caution">
    <text evidence="2">The sequence shown here is derived from an EMBL/GenBank/DDBJ whole genome shotgun (WGS) entry which is preliminary data.</text>
</comment>
<dbReference type="EMBL" id="MLQM01000146">
    <property type="protein sequence ID" value="OHU98354.1"/>
    <property type="molecule type" value="Genomic_DNA"/>
</dbReference>
<keyword evidence="3" id="KW-1185">Reference proteome</keyword>
<name>A0A1S1NHR7_9MYCO</name>
<protein>
    <recommendedName>
        <fullName evidence="1">Aminoglycoside phosphotransferase domain-containing protein</fullName>
    </recommendedName>
</protein>
<reference evidence="2 3" key="1">
    <citation type="submission" date="2016-10" db="EMBL/GenBank/DDBJ databases">
        <title>Genome sequence of Mycobacterium talmonii.</title>
        <authorList>
            <person name="Greninger A.L."/>
            <person name="Elliott B."/>
            <person name="Vasireddy S."/>
            <person name="Vasireddy R."/>
        </authorList>
    </citation>
    <scope>NUCLEOTIDE SEQUENCE [LARGE SCALE GENOMIC DNA]</scope>
    <source>
        <strain evidence="3">NE-TNMC-100812</strain>
    </source>
</reference>
<dbReference type="AlphaFoldDB" id="A0A1S1NHR7"/>
<dbReference type="Gene3D" id="3.90.1200.10">
    <property type="match status" value="1"/>
</dbReference>
<proteinExistence type="predicted"/>
<gene>
    <name evidence="2" type="ORF">BKN37_20790</name>
</gene>
<dbReference type="SUPFAM" id="SSF56112">
    <property type="entry name" value="Protein kinase-like (PK-like)"/>
    <property type="match status" value="1"/>
</dbReference>
<dbReference type="InterPro" id="IPR002575">
    <property type="entry name" value="Aminoglycoside_PTrfase"/>
</dbReference>
<dbReference type="Pfam" id="PF01636">
    <property type="entry name" value="APH"/>
    <property type="match status" value="1"/>
</dbReference>
<evidence type="ECO:0000259" key="1">
    <source>
        <dbReference type="Pfam" id="PF01636"/>
    </source>
</evidence>